<accession>A0ABN8LLY6</accession>
<organism evidence="2 3">
    <name type="scientific">Porites evermanni</name>
    <dbReference type="NCBI Taxonomy" id="104178"/>
    <lineage>
        <taxon>Eukaryota</taxon>
        <taxon>Metazoa</taxon>
        <taxon>Cnidaria</taxon>
        <taxon>Anthozoa</taxon>
        <taxon>Hexacorallia</taxon>
        <taxon>Scleractinia</taxon>
        <taxon>Fungiina</taxon>
        <taxon>Poritidae</taxon>
        <taxon>Porites</taxon>
    </lineage>
</organism>
<proteinExistence type="predicted"/>
<reference evidence="2 3" key="1">
    <citation type="submission" date="2022-05" db="EMBL/GenBank/DDBJ databases">
        <authorList>
            <consortium name="Genoscope - CEA"/>
            <person name="William W."/>
        </authorList>
    </citation>
    <scope>NUCLEOTIDE SEQUENCE [LARGE SCALE GENOMIC DNA]</scope>
</reference>
<feature type="domain" description="SBF1/SBF2" evidence="1">
    <location>
        <begin position="112"/>
        <end position="183"/>
    </location>
</feature>
<dbReference type="InterPro" id="IPR022096">
    <property type="entry name" value="SBF1/SBF2"/>
</dbReference>
<dbReference type="Pfam" id="PF12335">
    <property type="entry name" value="SBF2"/>
    <property type="match status" value="1"/>
</dbReference>
<dbReference type="PANTHER" id="PTHR13663:SF2">
    <property type="entry name" value="SIMILAR TO RIKEN CDNA 6430548M08"/>
    <property type="match status" value="1"/>
</dbReference>
<dbReference type="Proteomes" id="UP001159427">
    <property type="component" value="Unassembled WGS sequence"/>
</dbReference>
<evidence type="ECO:0000259" key="1">
    <source>
        <dbReference type="Pfam" id="PF12335"/>
    </source>
</evidence>
<dbReference type="EMBL" id="CALNXI010000033">
    <property type="protein sequence ID" value="CAH3016026.1"/>
    <property type="molecule type" value="Genomic_DNA"/>
</dbReference>
<dbReference type="PANTHER" id="PTHR13663">
    <property type="entry name" value="SIMILAR TO RIKEN CDNA 6430548M08"/>
    <property type="match status" value="1"/>
</dbReference>
<gene>
    <name evidence="2" type="ORF">PEVE_00024588</name>
</gene>
<comment type="caution">
    <text evidence="2">The sequence shown here is derived from an EMBL/GenBank/DDBJ whole genome shotgun (WGS) entry which is preliminary data.</text>
</comment>
<evidence type="ECO:0000313" key="2">
    <source>
        <dbReference type="EMBL" id="CAH3016026.1"/>
    </source>
</evidence>
<evidence type="ECO:0000313" key="3">
    <source>
        <dbReference type="Proteomes" id="UP001159427"/>
    </source>
</evidence>
<name>A0ABN8LLY6_9CNID</name>
<protein>
    <recommendedName>
        <fullName evidence="1">SBF1/SBF2 domain-containing protein</fullName>
    </recommendedName>
</protein>
<sequence length="271" mass="31710">MYKHKYHNTKGKHKKGGSDAEYDEESELFEQECDVFMKDFVAKIFLIKSDISQEDKLKFGILNQHSAGRLSFAKHVDNQNFVSGLLICNQNIIFSKQRVYFKSVPETVFFRLVQYFAIVLFECNQADDFEPAKILMNMCFTFFLEVNKGSEESSKQFIVPYLRDQPIWKSLRFWNAAFFDAVHGEKELPAIPSDLWHSWSPEEQMEYEECDKNSMFGKLGTFLSNMKAFGLSKDICKEFLLKMSTIGELNQEQILLLEKSLDQATEDERRR</sequence>
<keyword evidence="3" id="KW-1185">Reference proteome</keyword>
<dbReference type="InterPro" id="IPR039872">
    <property type="entry name" value="KIAA0513"/>
</dbReference>